<dbReference type="Pfam" id="PF00005">
    <property type="entry name" value="ABC_tran"/>
    <property type="match status" value="1"/>
</dbReference>
<keyword evidence="4 9" id="KW-0812">Transmembrane</keyword>
<dbReference type="InterPro" id="IPR003439">
    <property type="entry name" value="ABC_transporter-like_ATP-bd"/>
</dbReference>
<keyword evidence="8 9" id="KW-0472">Membrane</keyword>
<dbReference type="SUPFAM" id="SSF52540">
    <property type="entry name" value="P-loop containing nucleoside triphosphate hydrolases"/>
    <property type="match status" value="1"/>
</dbReference>
<dbReference type="PROSITE" id="PS50893">
    <property type="entry name" value="ABC_TRANSPORTER_2"/>
    <property type="match status" value="1"/>
</dbReference>
<proteinExistence type="inferred from homology"/>
<feature type="domain" description="ABC transporter" evidence="10">
    <location>
        <begin position="12"/>
        <end position="254"/>
    </location>
</feature>
<evidence type="ECO:0000256" key="6">
    <source>
        <dbReference type="ARBA" id="ARBA00022840"/>
    </source>
</evidence>
<dbReference type="Proteomes" id="UP001652625">
    <property type="component" value="Chromosome 03"/>
</dbReference>
<evidence type="ECO:0000256" key="9">
    <source>
        <dbReference type="SAM" id="Phobius"/>
    </source>
</evidence>
<feature type="transmembrane region" description="Helical" evidence="9">
    <location>
        <begin position="522"/>
        <end position="539"/>
    </location>
</feature>
<evidence type="ECO:0000256" key="2">
    <source>
        <dbReference type="ARBA" id="ARBA00005814"/>
    </source>
</evidence>
<keyword evidence="3" id="KW-0813">Transport</keyword>
<feature type="transmembrane region" description="Helical" evidence="9">
    <location>
        <begin position="487"/>
        <end position="510"/>
    </location>
</feature>
<feature type="transmembrane region" description="Helical" evidence="9">
    <location>
        <begin position="377"/>
        <end position="398"/>
    </location>
</feature>
<dbReference type="Pfam" id="PF01061">
    <property type="entry name" value="ABC2_membrane"/>
    <property type="match status" value="1"/>
</dbReference>
<comment type="subcellular location">
    <subcellularLocation>
        <location evidence="1">Membrane</location>
        <topology evidence="1">Multi-pass membrane protein</topology>
    </subcellularLocation>
</comment>
<evidence type="ECO:0000256" key="8">
    <source>
        <dbReference type="ARBA" id="ARBA00023136"/>
    </source>
</evidence>
<keyword evidence="5" id="KW-0547">Nucleotide-binding</keyword>
<dbReference type="InterPro" id="IPR050352">
    <property type="entry name" value="ABCG_transporters"/>
</dbReference>
<dbReference type="RefSeq" id="XP_065649407.1">
    <property type="nucleotide sequence ID" value="XM_065793335.1"/>
</dbReference>
<feature type="transmembrane region" description="Helical" evidence="9">
    <location>
        <begin position="460"/>
        <end position="481"/>
    </location>
</feature>
<evidence type="ECO:0000313" key="12">
    <source>
        <dbReference type="RefSeq" id="XP_065649406.1"/>
    </source>
</evidence>
<dbReference type="RefSeq" id="XP_065649406.1">
    <property type="nucleotide sequence ID" value="XM_065793334.1"/>
</dbReference>
<evidence type="ECO:0000256" key="7">
    <source>
        <dbReference type="ARBA" id="ARBA00022989"/>
    </source>
</evidence>
<keyword evidence="7 9" id="KW-1133">Transmembrane helix</keyword>
<dbReference type="PANTHER" id="PTHR48041">
    <property type="entry name" value="ABC TRANSPORTER G FAMILY MEMBER 28"/>
    <property type="match status" value="1"/>
</dbReference>
<keyword evidence="11" id="KW-1185">Reference proteome</keyword>
<dbReference type="InterPro" id="IPR013525">
    <property type="entry name" value="ABC2_TM"/>
</dbReference>
<feature type="transmembrane region" description="Helical" evidence="9">
    <location>
        <begin position="413"/>
        <end position="434"/>
    </location>
</feature>
<evidence type="ECO:0000256" key="4">
    <source>
        <dbReference type="ARBA" id="ARBA00022692"/>
    </source>
</evidence>
<evidence type="ECO:0000256" key="1">
    <source>
        <dbReference type="ARBA" id="ARBA00004141"/>
    </source>
</evidence>
<evidence type="ECO:0000256" key="5">
    <source>
        <dbReference type="ARBA" id="ARBA00022741"/>
    </source>
</evidence>
<dbReference type="GeneID" id="100208394"/>
<dbReference type="CDD" id="cd03213">
    <property type="entry name" value="ABCG_EPDR"/>
    <property type="match status" value="1"/>
</dbReference>
<gene>
    <name evidence="12 13" type="primary">LOC100208394</name>
</gene>
<comment type="similarity">
    <text evidence="2">Belongs to the ABC transporter superfamily. ABCG family. Eye pigment precursor importer (TC 3.A.1.204) subfamily.</text>
</comment>
<evidence type="ECO:0000259" key="10">
    <source>
        <dbReference type="PROSITE" id="PS50893"/>
    </source>
</evidence>
<reference evidence="12 13" key="1">
    <citation type="submission" date="2025-05" db="UniProtKB">
        <authorList>
            <consortium name="RefSeq"/>
        </authorList>
    </citation>
    <scope>IDENTIFICATION</scope>
</reference>
<keyword evidence="6" id="KW-0067">ATP-binding</keyword>
<organism evidence="11 13">
    <name type="scientific">Hydra vulgaris</name>
    <name type="common">Hydra</name>
    <name type="synonym">Hydra attenuata</name>
    <dbReference type="NCBI Taxonomy" id="6087"/>
    <lineage>
        <taxon>Eukaryota</taxon>
        <taxon>Metazoa</taxon>
        <taxon>Cnidaria</taxon>
        <taxon>Hydrozoa</taxon>
        <taxon>Hydroidolina</taxon>
        <taxon>Anthoathecata</taxon>
        <taxon>Aplanulata</taxon>
        <taxon>Hydridae</taxon>
        <taxon>Hydra</taxon>
    </lineage>
</organism>
<protein>
    <submittedName>
        <fullName evidence="12 13">Uncharacterized protein LOC100208394 isoform X2</fullName>
    </submittedName>
</protein>
<dbReference type="Gene3D" id="3.40.50.300">
    <property type="entry name" value="P-loop containing nucleotide triphosphate hydrolases"/>
    <property type="match status" value="1"/>
</dbReference>
<evidence type="ECO:0000313" key="13">
    <source>
        <dbReference type="RefSeq" id="XP_065649407.1"/>
    </source>
</evidence>
<evidence type="ECO:0000256" key="3">
    <source>
        <dbReference type="ARBA" id="ARBA00022448"/>
    </source>
</evidence>
<accession>A0ABM4BK38</accession>
<sequence>MAVFGTNEKIQIKFIDLHVSVNEKEILKNVSGEINPGEVIAIMGPSGAGKSTLLNLLANRKTKGVVLNSGSILINGEKNSKFYRRKIGYVMQEDIFFSHLTVRQTLEFVGKIRLPDSMKWNEKLAVVDKVIENLGLRKCENTVMGGNYFTRGCSGGEAKRCSIAVELITNPACIILDEPTTGLDSSTAFNLMNTLKNLALKENRAICLTIHQPSSQVFHMFDKLLLLCNGRVMFFGKNSHVLPFFESIGMPVHPHWNPADFFIEKLKKTEIHEKVAEGFKAFQKNIVEEEQRSNAISESKTKSPDDISFSYDNIAYEEHKAVVNNDTQTSCEITSGKNEKNENGSIFKVHANKWPTSYRTQVIALWKRTFIQTKGDVFNAVNITQAFLVSIVSGLIWFQTPYDESSLRDREGAIFYIMGFLFIELIFDTVFTFPSEDKVVEKERAAGMYRLSAFYTVKNIVDLSVLIIPQSLIYTISYWMIGLNRSPVFFLGLFNVFLLTAVSQSVGLIIGGSIKSLKTSNIVTILFCYTNMMLGGFYTKRMPTWFSWGRYLSVYAYFYNIFVRMEFEYAQKNFQCTKKSTYRECFYNNRSYITGPELLTYTSPMALDVPQTIIFLVSLILILRTIFYYVLKYCNKIK</sequence>
<dbReference type="SMART" id="SM00382">
    <property type="entry name" value="AAA"/>
    <property type="match status" value="1"/>
</dbReference>
<name>A0ABM4BK38_HYDVU</name>
<dbReference type="PANTHER" id="PTHR48041:SF63">
    <property type="entry name" value="EARLY GENE AT 23, ISOFORM C"/>
    <property type="match status" value="1"/>
</dbReference>
<dbReference type="InterPro" id="IPR027417">
    <property type="entry name" value="P-loop_NTPase"/>
</dbReference>
<dbReference type="InterPro" id="IPR003593">
    <property type="entry name" value="AAA+_ATPase"/>
</dbReference>
<evidence type="ECO:0000313" key="11">
    <source>
        <dbReference type="Proteomes" id="UP001652625"/>
    </source>
</evidence>
<feature type="transmembrane region" description="Helical" evidence="9">
    <location>
        <begin position="613"/>
        <end position="631"/>
    </location>
</feature>